<dbReference type="EMBL" id="JBHSHE010000078">
    <property type="protein sequence ID" value="MFC4717697.1"/>
    <property type="molecule type" value="Genomic_DNA"/>
</dbReference>
<comment type="caution">
    <text evidence="1">The sequence shown here is derived from an EMBL/GenBank/DDBJ whole genome shotgun (WGS) entry which is preliminary data.</text>
</comment>
<keyword evidence="2" id="KW-1185">Reference proteome</keyword>
<protein>
    <submittedName>
        <fullName evidence="1">Uncharacterized protein</fullName>
    </submittedName>
</protein>
<reference evidence="2" key="1">
    <citation type="journal article" date="2019" name="Int. J. Syst. Evol. Microbiol.">
        <title>The Global Catalogue of Microorganisms (GCM) 10K type strain sequencing project: providing services to taxonomists for standard genome sequencing and annotation.</title>
        <authorList>
            <consortium name="The Broad Institute Genomics Platform"/>
            <consortium name="The Broad Institute Genome Sequencing Center for Infectious Disease"/>
            <person name="Wu L."/>
            <person name="Ma J."/>
        </authorList>
    </citation>
    <scope>NUCLEOTIDE SEQUENCE [LARGE SCALE GENOMIC DNA]</scope>
    <source>
        <strain evidence="2">CGMCC 1.12849</strain>
    </source>
</reference>
<organism evidence="1 2">
    <name type="scientific">Glutamicibacter bergerei</name>
    <dbReference type="NCBI Taxonomy" id="256702"/>
    <lineage>
        <taxon>Bacteria</taxon>
        <taxon>Bacillati</taxon>
        <taxon>Actinomycetota</taxon>
        <taxon>Actinomycetes</taxon>
        <taxon>Micrococcales</taxon>
        <taxon>Micrococcaceae</taxon>
        <taxon>Glutamicibacter</taxon>
    </lineage>
</organism>
<accession>A0ABV9MNY1</accession>
<name>A0ABV9MNY1_9MICC</name>
<evidence type="ECO:0000313" key="2">
    <source>
        <dbReference type="Proteomes" id="UP001595884"/>
    </source>
</evidence>
<proteinExistence type="predicted"/>
<dbReference type="RefSeq" id="WP_346059824.1">
    <property type="nucleotide sequence ID" value="NZ_BAAAVQ010000062.1"/>
</dbReference>
<dbReference type="Proteomes" id="UP001595884">
    <property type="component" value="Unassembled WGS sequence"/>
</dbReference>
<evidence type="ECO:0000313" key="1">
    <source>
        <dbReference type="EMBL" id="MFC4717697.1"/>
    </source>
</evidence>
<sequence length="334" mass="37875">MVAIEDTLNERILSQIIDGELSLNWELVDDEGHSIYKRDSLAKYSKDGKILKILPQGTNPNDTGPQFTNIREIWIDAPLSPHEPEEIAGPDEFDGRIELFGLPGGFGAKFFYGLSIRTGYRKIFSEIDQVTQCRIVNMTSAATDPGVQGNQFILSIEKFEEFVRKIKQTKQRADSARYVINSLYASNLVAEITGDPKKKLLPGRLQETQQLRSAISDEAPWTISQLSELAVTFSSHAKDFAEKDPLKLKSVLEDLELVSIETLIHRFENNLRSGKSFSEYQWQKFFEQNDFILKQIFAMPAIYYDREVSVRFADAKNGGQRKADFILYNALSGS</sequence>
<gene>
    <name evidence="1" type="ORF">ACFO7V_16355</name>
</gene>